<reference evidence="2 3" key="1">
    <citation type="submission" date="2016-08" db="EMBL/GenBank/DDBJ databases">
        <title>A Parts List for Fungal Cellulosomes Revealed by Comparative Genomics.</title>
        <authorList>
            <consortium name="DOE Joint Genome Institute"/>
            <person name="Haitjema C.H."/>
            <person name="Gilmore S.P."/>
            <person name="Henske J.K."/>
            <person name="Solomon K.V."/>
            <person name="De Groot R."/>
            <person name="Kuo A."/>
            <person name="Mondo S.J."/>
            <person name="Salamov A.A."/>
            <person name="Labutti K."/>
            <person name="Zhao Z."/>
            <person name="Chiniquy J."/>
            <person name="Barry K."/>
            <person name="Brewer H.M."/>
            <person name="Purvine S.O."/>
            <person name="Wright A.T."/>
            <person name="Boxma B."/>
            <person name="Van Alen T."/>
            <person name="Hackstein J.H."/>
            <person name="Baker S.E."/>
            <person name="Grigoriev I.V."/>
            <person name="O'Malley M.A."/>
        </authorList>
    </citation>
    <scope>NUCLEOTIDE SEQUENCE [LARGE SCALE GENOMIC DNA]</scope>
    <source>
        <strain evidence="2 3">S4</strain>
    </source>
</reference>
<dbReference type="OrthoDB" id="10407689at2759"/>
<reference evidence="2 3" key="2">
    <citation type="submission" date="2016-08" db="EMBL/GenBank/DDBJ databases">
        <title>Pervasive Adenine N6-methylation of Active Genes in Fungi.</title>
        <authorList>
            <consortium name="DOE Joint Genome Institute"/>
            <person name="Mondo S.J."/>
            <person name="Dannebaum R.O."/>
            <person name="Kuo R.C."/>
            <person name="Labutti K."/>
            <person name="Haridas S."/>
            <person name="Kuo A."/>
            <person name="Salamov A."/>
            <person name="Ahrendt S.R."/>
            <person name="Lipzen A."/>
            <person name="Sullivan W."/>
            <person name="Andreopoulos W.B."/>
            <person name="Clum A."/>
            <person name="Lindquist E."/>
            <person name="Daum C."/>
            <person name="Ramamoorthy G.K."/>
            <person name="Gryganskyi A."/>
            <person name="Culley D."/>
            <person name="Magnuson J.K."/>
            <person name="James T.Y."/>
            <person name="O'Malley M.A."/>
            <person name="Stajich J.E."/>
            <person name="Spatafora J.W."/>
            <person name="Visel A."/>
            <person name="Grigoriev I.V."/>
        </authorList>
    </citation>
    <scope>NUCLEOTIDE SEQUENCE [LARGE SCALE GENOMIC DNA]</scope>
    <source>
        <strain evidence="2 3">S4</strain>
    </source>
</reference>
<evidence type="ECO:0000313" key="3">
    <source>
        <dbReference type="Proteomes" id="UP000193944"/>
    </source>
</evidence>
<sequence>MKLSTLLLSLLATSTVYSHSLEHRFVIRAEKSDDLLNMYTEECRNAIKENKDYYSCMIYDFNLENRKEVCDLYFSEKCQNFLKDMVSPVPACKNDPLFMQNANKPIYIDNSHSAMKFYCINDGEGNVCPGAKLLIEGKSVTTGNIDQNCSSKKCLDGMMDYIKFKRDNSEKLCEAGTITSDCQEFKSIMDKLLGLVDNDECRAKAKDDTKTDDTKTNTTSSGANSIKVNVTLLVFALIFSLF</sequence>
<organism evidence="2 3">
    <name type="scientific">Anaeromyces robustus</name>
    <dbReference type="NCBI Taxonomy" id="1754192"/>
    <lineage>
        <taxon>Eukaryota</taxon>
        <taxon>Fungi</taxon>
        <taxon>Fungi incertae sedis</taxon>
        <taxon>Chytridiomycota</taxon>
        <taxon>Chytridiomycota incertae sedis</taxon>
        <taxon>Neocallimastigomycetes</taxon>
        <taxon>Neocallimastigales</taxon>
        <taxon>Neocallimastigaceae</taxon>
        <taxon>Anaeromyces</taxon>
    </lineage>
</organism>
<evidence type="ECO:0000256" key="1">
    <source>
        <dbReference type="SAM" id="SignalP"/>
    </source>
</evidence>
<dbReference type="EMBL" id="MCFG01000201">
    <property type="protein sequence ID" value="ORX78675.1"/>
    <property type="molecule type" value="Genomic_DNA"/>
</dbReference>
<accession>A0A1Y1WZ58</accession>
<gene>
    <name evidence="2" type="ORF">BCR32DRAFT_328434</name>
</gene>
<feature type="chain" id="PRO_5012598450" evidence="1">
    <location>
        <begin position="19"/>
        <end position="242"/>
    </location>
</feature>
<keyword evidence="1" id="KW-0732">Signal</keyword>
<dbReference type="AlphaFoldDB" id="A0A1Y1WZ58"/>
<proteinExistence type="predicted"/>
<comment type="caution">
    <text evidence="2">The sequence shown here is derived from an EMBL/GenBank/DDBJ whole genome shotgun (WGS) entry which is preliminary data.</text>
</comment>
<keyword evidence="3" id="KW-1185">Reference proteome</keyword>
<protein>
    <submittedName>
        <fullName evidence="2">Uncharacterized protein</fullName>
    </submittedName>
</protein>
<name>A0A1Y1WZ58_9FUNG</name>
<evidence type="ECO:0000313" key="2">
    <source>
        <dbReference type="EMBL" id="ORX78675.1"/>
    </source>
</evidence>
<feature type="signal peptide" evidence="1">
    <location>
        <begin position="1"/>
        <end position="18"/>
    </location>
</feature>
<dbReference type="Proteomes" id="UP000193944">
    <property type="component" value="Unassembled WGS sequence"/>
</dbReference>